<keyword evidence="5 7" id="KW-1133">Transmembrane helix</keyword>
<dbReference type="PANTHER" id="PTHR30151:SF20">
    <property type="entry name" value="ABC TRANSPORTER PERMEASE PROTEIN HI_0355-RELATED"/>
    <property type="match status" value="1"/>
</dbReference>
<feature type="transmembrane region" description="Helical" evidence="7">
    <location>
        <begin position="127"/>
        <end position="146"/>
    </location>
</feature>
<evidence type="ECO:0000256" key="2">
    <source>
        <dbReference type="ARBA" id="ARBA00022448"/>
    </source>
</evidence>
<comment type="similarity">
    <text evidence="7">Belongs to the binding-protein-dependent transport system permease family.</text>
</comment>
<dbReference type="PROSITE" id="PS50928">
    <property type="entry name" value="ABC_TM1"/>
    <property type="match status" value="1"/>
</dbReference>
<dbReference type="CDD" id="cd06261">
    <property type="entry name" value="TM_PBP2"/>
    <property type="match status" value="1"/>
</dbReference>
<feature type="transmembrane region" description="Helical" evidence="7">
    <location>
        <begin position="247"/>
        <end position="266"/>
    </location>
</feature>
<dbReference type="Gene3D" id="1.10.3720.10">
    <property type="entry name" value="MetI-like"/>
    <property type="match status" value="1"/>
</dbReference>
<dbReference type="GO" id="GO:0005886">
    <property type="term" value="C:plasma membrane"/>
    <property type="evidence" value="ECO:0007669"/>
    <property type="project" value="UniProtKB-SubCell"/>
</dbReference>
<dbReference type="Pfam" id="PF00528">
    <property type="entry name" value="BPD_transp_1"/>
    <property type="match status" value="1"/>
</dbReference>
<evidence type="ECO:0000313" key="10">
    <source>
        <dbReference type="EMBL" id="SDD24358.1"/>
    </source>
</evidence>
<dbReference type="InterPro" id="IPR035906">
    <property type="entry name" value="MetI-like_sf"/>
</dbReference>
<dbReference type="GO" id="GO:0055085">
    <property type="term" value="P:transmembrane transport"/>
    <property type="evidence" value="ECO:0007669"/>
    <property type="project" value="InterPro"/>
</dbReference>
<accession>A0A1G6T5L1</accession>
<dbReference type="RefSeq" id="WP_245709231.1">
    <property type="nucleotide sequence ID" value="NZ_FNAB01000003.1"/>
</dbReference>
<protein>
    <submittedName>
        <fullName evidence="10">NitT/TauT family transport system permease protein</fullName>
    </submittedName>
</protein>
<dbReference type="Proteomes" id="UP000199417">
    <property type="component" value="Unassembled WGS sequence"/>
</dbReference>
<dbReference type="SUPFAM" id="SSF161098">
    <property type="entry name" value="MetI-like"/>
    <property type="match status" value="1"/>
</dbReference>
<keyword evidence="6 7" id="KW-0472">Membrane</keyword>
<keyword evidence="2 7" id="KW-0813">Transport</keyword>
<evidence type="ECO:0000256" key="7">
    <source>
        <dbReference type="RuleBase" id="RU363032"/>
    </source>
</evidence>
<dbReference type="AlphaFoldDB" id="A0A1G6T5L1"/>
<keyword evidence="3" id="KW-1003">Cell membrane</keyword>
<organism evidence="10 11">
    <name type="scientific">Rhodococcus tukisamuensis</name>
    <dbReference type="NCBI Taxonomy" id="168276"/>
    <lineage>
        <taxon>Bacteria</taxon>
        <taxon>Bacillati</taxon>
        <taxon>Actinomycetota</taxon>
        <taxon>Actinomycetes</taxon>
        <taxon>Mycobacteriales</taxon>
        <taxon>Nocardiaceae</taxon>
        <taxon>Rhodococcus</taxon>
    </lineage>
</organism>
<evidence type="ECO:0000256" key="3">
    <source>
        <dbReference type="ARBA" id="ARBA00022475"/>
    </source>
</evidence>
<evidence type="ECO:0000313" key="11">
    <source>
        <dbReference type="Proteomes" id="UP000199417"/>
    </source>
</evidence>
<feature type="domain" description="ABC transmembrane type-1" evidence="9">
    <location>
        <begin position="86"/>
        <end position="266"/>
    </location>
</feature>
<proteinExistence type="inferred from homology"/>
<dbReference type="EMBL" id="FNAB01000003">
    <property type="protein sequence ID" value="SDD24358.1"/>
    <property type="molecule type" value="Genomic_DNA"/>
</dbReference>
<evidence type="ECO:0000256" key="4">
    <source>
        <dbReference type="ARBA" id="ARBA00022692"/>
    </source>
</evidence>
<keyword evidence="11" id="KW-1185">Reference proteome</keyword>
<evidence type="ECO:0000256" key="5">
    <source>
        <dbReference type="ARBA" id="ARBA00022989"/>
    </source>
</evidence>
<feature type="compositionally biased region" description="Polar residues" evidence="8">
    <location>
        <begin position="1"/>
        <end position="12"/>
    </location>
</feature>
<evidence type="ECO:0000259" key="9">
    <source>
        <dbReference type="PROSITE" id="PS50928"/>
    </source>
</evidence>
<evidence type="ECO:0000256" key="1">
    <source>
        <dbReference type="ARBA" id="ARBA00004651"/>
    </source>
</evidence>
<comment type="subcellular location">
    <subcellularLocation>
        <location evidence="1 7">Cell membrane</location>
        <topology evidence="1 7">Multi-pass membrane protein</topology>
    </subcellularLocation>
</comment>
<evidence type="ECO:0000256" key="6">
    <source>
        <dbReference type="ARBA" id="ARBA00023136"/>
    </source>
</evidence>
<feature type="region of interest" description="Disordered" evidence="8">
    <location>
        <begin position="1"/>
        <end position="20"/>
    </location>
</feature>
<gene>
    <name evidence="10" type="ORF">SAMN05444580_103406</name>
</gene>
<keyword evidence="4 7" id="KW-0812">Transmembrane</keyword>
<feature type="transmembrane region" description="Helical" evidence="7">
    <location>
        <begin position="32"/>
        <end position="51"/>
    </location>
</feature>
<dbReference type="PANTHER" id="PTHR30151">
    <property type="entry name" value="ALKANE SULFONATE ABC TRANSPORTER-RELATED, MEMBRANE SUBUNIT"/>
    <property type="match status" value="1"/>
</dbReference>
<dbReference type="STRING" id="168276.SAMN05444580_103406"/>
<dbReference type="InterPro" id="IPR000515">
    <property type="entry name" value="MetI-like"/>
</dbReference>
<name>A0A1G6T5L1_9NOCA</name>
<sequence length="282" mass="30480">MSITDQLSSTSPVAEAPRDKPSRWWQLGGETLTVRGWQIIILVAWLGLWQLTTMNKWIDPVLAKTPAQSWNYFVSALESGELVDNTGYTMMAVAIAWILAGTAGVIAGLALGLLPKVERVTTPFLDAANAMPRIALAPLFIVAFGINTTAKVALAATLVFFIVMSSARAGVQSTDSEWLRLSAVLGAKKPQLFFKVLFPVATPAIFAGMRLGLIYSLLGVVGSELISAKNGLGQLVATYSATYRMEAVYAILLFLAIIAVVLNQAMGIAERRFLRWQPPADH</sequence>
<reference evidence="10 11" key="1">
    <citation type="submission" date="2016-10" db="EMBL/GenBank/DDBJ databases">
        <authorList>
            <person name="de Groot N.N."/>
        </authorList>
    </citation>
    <scope>NUCLEOTIDE SEQUENCE [LARGE SCALE GENOMIC DNA]</scope>
    <source>
        <strain evidence="10 11">JCM 11308</strain>
    </source>
</reference>
<feature type="transmembrane region" description="Helical" evidence="7">
    <location>
        <begin position="88"/>
        <end position="115"/>
    </location>
</feature>
<feature type="transmembrane region" description="Helical" evidence="7">
    <location>
        <begin position="192"/>
        <end position="218"/>
    </location>
</feature>
<evidence type="ECO:0000256" key="8">
    <source>
        <dbReference type="SAM" id="MobiDB-lite"/>
    </source>
</evidence>